<evidence type="ECO:0000256" key="1">
    <source>
        <dbReference type="ARBA" id="ARBA00022553"/>
    </source>
</evidence>
<dbReference type="SMART" id="SM00448">
    <property type="entry name" value="REC"/>
    <property type="match status" value="1"/>
</dbReference>
<dbReference type="PROSITE" id="PS50110">
    <property type="entry name" value="RESPONSE_REGULATORY"/>
    <property type="match status" value="1"/>
</dbReference>
<feature type="domain" description="Response regulatory" evidence="7">
    <location>
        <begin position="4"/>
        <end position="119"/>
    </location>
</feature>
<dbReference type="InterPro" id="IPR007492">
    <property type="entry name" value="LytTR_DNA-bd_dom"/>
</dbReference>
<dbReference type="SUPFAM" id="SSF52172">
    <property type="entry name" value="CheY-like"/>
    <property type="match status" value="1"/>
</dbReference>
<evidence type="ECO:0000256" key="2">
    <source>
        <dbReference type="ARBA" id="ARBA00023012"/>
    </source>
</evidence>
<evidence type="ECO:0000256" key="5">
    <source>
        <dbReference type="ARBA" id="ARBA00023163"/>
    </source>
</evidence>
<dbReference type="Pfam" id="PF04397">
    <property type="entry name" value="LytTR"/>
    <property type="match status" value="1"/>
</dbReference>
<keyword evidence="2" id="KW-0902">Two-component regulatory system</keyword>
<dbReference type="SMART" id="SM00850">
    <property type="entry name" value="LytTR"/>
    <property type="match status" value="1"/>
</dbReference>
<gene>
    <name evidence="9" type="ORF">LX97_00908</name>
</gene>
<reference evidence="9 10" key="1">
    <citation type="submission" date="2018-06" db="EMBL/GenBank/DDBJ databases">
        <title>Genomic Encyclopedia of Archaeal and Bacterial Type Strains, Phase II (KMG-II): from individual species to whole genera.</title>
        <authorList>
            <person name="Goeker M."/>
        </authorList>
    </citation>
    <scope>NUCLEOTIDE SEQUENCE [LARGE SCALE GENOMIC DNA]</scope>
    <source>
        <strain evidence="9 10">DSM 17205</strain>
    </source>
</reference>
<evidence type="ECO:0000259" key="7">
    <source>
        <dbReference type="PROSITE" id="PS50110"/>
    </source>
</evidence>
<comment type="caution">
    <text evidence="9">The sequence shown here is derived from an EMBL/GenBank/DDBJ whole genome shotgun (WGS) entry which is preliminary data.</text>
</comment>
<evidence type="ECO:0000256" key="3">
    <source>
        <dbReference type="ARBA" id="ARBA00023015"/>
    </source>
</evidence>
<keyword evidence="1 6" id="KW-0597">Phosphoprotein</keyword>
<dbReference type="Proteomes" id="UP000248584">
    <property type="component" value="Unassembled WGS sequence"/>
</dbReference>
<organism evidence="9 10">
    <name type="scientific">Nonlabens dokdonensis</name>
    <dbReference type="NCBI Taxonomy" id="328515"/>
    <lineage>
        <taxon>Bacteria</taxon>
        <taxon>Pseudomonadati</taxon>
        <taxon>Bacteroidota</taxon>
        <taxon>Flavobacteriia</taxon>
        <taxon>Flavobacteriales</taxon>
        <taxon>Flavobacteriaceae</taxon>
        <taxon>Nonlabens</taxon>
    </lineage>
</organism>
<protein>
    <submittedName>
        <fullName evidence="9">LytTR family two component transcriptional regulator</fullName>
    </submittedName>
</protein>
<dbReference type="RefSeq" id="WP_015361736.1">
    <property type="nucleotide sequence ID" value="NZ_QKZR01000001.1"/>
</dbReference>
<dbReference type="EMBL" id="QKZR01000001">
    <property type="protein sequence ID" value="PZX43903.1"/>
    <property type="molecule type" value="Genomic_DNA"/>
</dbReference>
<dbReference type="PANTHER" id="PTHR48111:SF1">
    <property type="entry name" value="TWO-COMPONENT RESPONSE REGULATOR ORR33"/>
    <property type="match status" value="1"/>
</dbReference>
<keyword evidence="4" id="KW-0238">DNA-binding</keyword>
<evidence type="ECO:0000259" key="8">
    <source>
        <dbReference type="PROSITE" id="PS50930"/>
    </source>
</evidence>
<sequence>MKTHVLIVEDEAALYERLRRALVKQNFSVDQYTKSYDDAIERITKERPDVVLLDINLEGKKDGIDLGETLNKQYQIPFIYVTSLDDDITFSKGLHTNHENYLVKTKPRLNIEDITRAINTVIHKNKNDRNDFKKGIIGLVGYLDEIKNMGKDTISRVKINYEDILYFSTKPFRNQNDEFEAVEKNYCWFMTRSGEYYFLRESLSSLSRKLPYHFIRINESYIINISNEVNVARINGSRIKVEKTEFFISATYKKEVNKRLEHFYG</sequence>
<evidence type="ECO:0000313" key="10">
    <source>
        <dbReference type="Proteomes" id="UP000248584"/>
    </source>
</evidence>
<dbReference type="Gene3D" id="2.40.50.1020">
    <property type="entry name" value="LytTr DNA-binding domain"/>
    <property type="match status" value="1"/>
</dbReference>
<dbReference type="PROSITE" id="PS50930">
    <property type="entry name" value="HTH_LYTTR"/>
    <property type="match status" value="1"/>
</dbReference>
<name>A0ABX5Q232_9FLAO</name>
<evidence type="ECO:0000313" key="9">
    <source>
        <dbReference type="EMBL" id="PZX43903.1"/>
    </source>
</evidence>
<dbReference type="InterPro" id="IPR039420">
    <property type="entry name" value="WalR-like"/>
</dbReference>
<keyword evidence="3" id="KW-0805">Transcription regulation</keyword>
<dbReference type="Gene3D" id="3.40.50.2300">
    <property type="match status" value="1"/>
</dbReference>
<keyword evidence="5" id="KW-0804">Transcription</keyword>
<evidence type="ECO:0000256" key="6">
    <source>
        <dbReference type="PROSITE-ProRule" id="PRU00169"/>
    </source>
</evidence>
<accession>A0ABX5Q232</accession>
<dbReference type="InterPro" id="IPR001789">
    <property type="entry name" value="Sig_transdc_resp-reg_receiver"/>
</dbReference>
<dbReference type="PANTHER" id="PTHR48111">
    <property type="entry name" value="REGULATOR OF RPOS"/>
    <property type="match status" value="1"/>
</dbReference>
<dbReference type="Pfam" id="PF00072">
    <property type="entry name" value="Response_reg"/>
    <property type="match status" value="1"/>
</dbReference>
<evidence type="ECO:0000256" key="4">
    <source>
        <dbReference type="ARBA" id="ARBA00023125"/>
    </source>
</evidence>
<feature type="domain" description="HTH LytTR-type" evidence="8">
    <location>
        <begin position="191"/>
        <end position="262"/>
    </location>
</feature>
<proteinExistence type="predicted"/>
<feature type="modified residue" description="4-aspartylphosphate" evidence="6">
    <location>
        <position position="54"/>
    </location>
</feature>
<dbReference type="InterPro" id="IPR011006">
    <property type="entry name" value="CheY-like_superfamily"/>
</dbReference>
<keyword evidence="10" id="KW-1185">Reference proteome</keyword>